<evidence type="ECO:0000256" key="3">
    <source>
        <dbReference type="ARBA" id="ARBA00012438"/>
    </source>
</evidence>
<evidence type="ECO:0000256" key="7">
    <source>
        <dbReference type="ARBA" id="ARBA00023012"/>
    </source>
</evidence>
<dbReference type="GO" id="GO:0005886">
    <property type="term" value="C:plasma membrane"/>
    <property type="evidence" value="ECO:0007669"/>
    <property type="project" value="TreeGrafter"/>
</dbReference>
<dbReference type="CDD" id="cd00082">
    <property type="entry name" value="HisKA"/>
    <property type="match status" value="1"/>
</dbReference>
<dbReference type="Proteomes" id="UP001169242">
    <property type="component" value="Unassembled WGS sequence"/>
</dbReference>
<dbReference type="Gene3D" id="3.30.565.10">
    <property type="entry name" value="Histidine kinase-like ATPase, C-terminal domain"/>
    <property type="match status" value="1"/>
</dbReference>
<dbReference type="SUPFAM" id="SSF47384">
    <property type="entry name" value="Homodimeric domain of signal transducing histidine kinase"/>
    <property type="match status" value="1"/>
</dbReference>
<keyword evidence="5" id="KW-0808">Transferase</keyword>
<dbReference type="InterPro" id="IPR050351">
    <property type="entry name" value="BphY/WalK/GraS-like"/>
</dbReference>
<comment type="subcellular location">
    <subcellularLocation>
        <location evidence="2">Membrane</location>
    </subcellularLocation>
</comment>
<dbReference type="InterPro" id="IPR003661">
    <property type="entry name" value="HisK_dim/P_dom"/>
</dbReference>
<keyword evidence="8" id="KW-1133">Transmembrane helix</keyword>
<dbReference type="InterPro" id="IPR003594">
    <property type="entry name" value="HATPase_dom"/>
</dbReference>
<comment type="catalytic activity">
    <reaction evidence="1">
        <text>ATP + protein L-histidine = ADP + protein N-phospho-L-histidine.</text>
        <dbReference type="EC" id="2.7.13.3"/>
    </reaction>
</comment>
<gene>
    <name evidence="10" type="ORF">PBV87_18755</name>
</gene>
<protein>
    <recommendedName>
        <fullName evidence="3">histidine kinase</fullName>
        <ecNumber evidence="3">2.7.13.3</ecNumber>
    </recommendedName>
</protein>
<dbReference type="GO" id="GO:0016036">
    <property type="term" value="P:cellular response to phosphate starvation"/>
    <property type="evidence" value="ECO:0007669"/>
    <property type="project" value="TreeGrafter"/>
</dbReference>
<feature type="transmembrane region" description="Helical" evidence="8">
    <location>
        <begin position="7"/>
        <end position="28"/>
    </location>
</feature>
<name>A0AA42DQK9_9FIRM</name>
<sequence length="398" mass="45461">MRNYWKVIFIVVIGFCIMMTFGRIASYISYEKIGQMYYEQISAIVGKVVEEIPESEVAIMQSLKQLEEGDILQGQAILRRYGYGGDTLQLVHNQRGLESLMKVNSLVMGIIFSIILITTYGIYRILKQRFGHLQNYLIEIAKGNYKLNIEGVSEGKLSIFEDQIYKTTLALRESKEEQEKEKLNLARNIADISHQLKTPLTSMGIMTDLLLDSEVDEQNRYFIDQLNMQIERLSGLVQVLLKLAQFDAGTVKLKRQEIAIPSFIEEVVEMLEGPIKKKEIQIQQDGEESYFVGDRNWTYEAIHNILYNCVQHSPQGAMIKIEWSQNPIYTEIIIQDQGGGISIEDLPHIFTRFYKGKNASKESIGIGLAMAKTIIEKQNGAIKVENVGEGAQFQIKFY</sequence>
<evidence type="ECO:0000256" key="2">
    <source>
        <dbReference type="ARBA" id="ARBA00004370"/>
    </source>
</evidence>
<dbReference type="GO" id="GO:0004721">
    <property type="term" value="F:phosphoprotein phosphatase activity"/>
    <property type="evidence" value="ECO:0007669"/>
    <property type="project" value="TreeGrafter"/>
</dbReference>
<dbReference type="RefSeq" id="WP_271013337.1">
    <property type="nucleotide sequence ID" value="NZ_JAQIFT010000065.1"/>
</dbReference>
<organism evidence="10 11">
    <name type="scientific">Holtiella tumoricola</name>
    <dbReference type="NCBI Taxonomy" id="3018743"/>
    <lineage>
        <taxon>Bacteria</taxon>
        <taxon>Bacillati</taxon>
        <taxon>Bacillota</taxon>
        <taxon>Clostridia</taxon>
        <taxon>Lachnospirales</taxon>
        <taxon>Cellulosilyticaceae</taxon>
        <taxon>Holtiella</taxon>
    </lineage>
</organism>
<dbReference type="InterPro" id="IPR004358">
    <property type="entry name" value="Sig_transdc_His_kin-like_C"/>
</dbReference>
<dbReference type="SMART" id="SM00387">
    <property type="entry name" value="HATPase_c"/>
    <property type="match status" value="1"/>
</dbReference>
<dbReference type="Pfam" id="PF02518">
    <property type="entry name" value="HATPase_c"/>
    <property type="match status" value="1"/>
</dbReference>
<dbReference type="SUPFAM" id="SSF55874">
    <property type="entry name" value="ATPase domain of HSP90 chaperone/DNA topoisomerase II/histidine kinase"/>
    <property type="match status" value="1"/>
</dbReference>
<dbReference type="PANTHER" id="PTHR45453">
    <property type="entry name" value="PHOSPHATE REGULON SENSOR PROTEIN PHOR"/>
    <property type="match status" value="1"/>
</dbReference>
<dbReference type="GO" id="GO:0000155">
    <property type="term" value="F:phosphorelay sensor kinase activity"/>
    <property type="evidence" value="ECO:0007669"/>
    <property type="project" value="InterPro"/>
</dbReference>
<dbReference type="CDD" id="cd00075">
    <property type="entry name" value="HATPase"/>
    <property type="match status" value="1"/>
</dbReference>
<dbReference type="PROSITE" id="PS50109">
    <property type="entry name" value="HIS_KIN"/>
    <property type="match status" value="1"/>
</dbReference>
<evidence type="ECO:0000313" key="11">
    <source>
        <dbReference type="Proteomes" id="UP001169242"/>
    </source>
</evidence>
<accession>A0AA42DQK9</accession>
<dbReference type="InterPro" id="IPR036890">
    <property type="entry name" value="HATPase_C_sf"/>
</dbReference>
<dbReference type="EC" id="2.7.13.3" evidence="3"/>
<evidence type="ECO:0000256" key="1">
    <source>
        <dbReference type="ARBA" id="ARBA00000085"/>
    </source>
</evidence>
<comment type="caution">
    <text evidence="10">The sequence shown here is derived from an EMBL/GenBank/DDBJ whole genome shotgun (WGS) entry which is preliminary data.</text>
</comment>
<evidence type="ECO:0000256" key="5">
    <source>
        <dbReference type="ARBA" id="ARBA00022679"/>
    </source>
</evidence>
<dbReference type="EMBL" id="JAQIFT010000065">
    <property type="protein sequence ID" value="MDA3733523.1"/>
    <property type="molecule type" value="Genomic_DNA"/>
</dbReference>
<dbReference type="AlphaFoldDB" id="A0AA42DQK9"/>
<evidence type="ECO:0000256" key="6">
    <source>
        <dbReference type="ARBA" id="ARBA00022777"/>
    </source>
</evidence>
<dbReference type="InterPro" id="IPR005467">
    <property type="entry name" value="His_kinase_dom"/>
</dbReference>
<keyword evidence="6 10" id="KW-0418">Kinase</keyword>
<feature type="transmembrane region" description="Helical" evidence="8">
    <location>
        <begin position="106"/>
        <end position="126"/>
    </location>
</feature>
<keyword evidence="8" id="KW-0812">Transmembrane</keyword>
<evidence type="ECO:0000313" key="10">
    <source>
        <dbReference type="EMBL" id="MDA3733523.1"/>
    </source>
</evidence>
<keyword evidence="7" id="KW-0902">Two-component regulatory system</keyword>
<evidence type="ECO:0000259" key="9">
    <source>
        <dbReference type="PROSITE" id="PS50109"/>
    </source>
</evidence>
<keyword evidence="4" id="KW-0597">Phosphoprotein</keyword>
<evidence type="ECO:0000256" key="4">
    <source>
        <dbReference type="ARBA" id="ARBA00022553"/>
    </source>
</evidence>
<keyword evidence="8" id="KW-0472">Membrane</keyword>
<proteinExistence type="predicted"/>
<dbReference type="PRINTS" id="PR00344">
    <property type="entry name" value="BCTRLSENSOR"/>
</dbReference>
<dbReference type="Gene3D" id="1.10.287.130">
    <property type="match status" value="1"/>
</dbReference>
<dbReference type="PANTHER" id="PTHR45453:SF1">
    <property type="entry name" value="PHOSPHATE REGULON SENSOR PROTEIN PHOR"/>
    <property type="match status" value="1"/>
</dbReference>
<keyword evidence="11" id="KW-1185">Reference proteome</keyword>
<dbReference type="SMART" id="SM00388">
    <property type="entry name" value="HisKA"/>
    <property type="match status" value="1"/>
</dbReference>
<evidence type="ECO:0000256" key="8">
    <source>
        <dbReference type="SAM" id="Phobius"/>
    </source>
</evidence>
<dbReference type="Pfam" id="PF00512">
    <property type="entry name" value="HisKA"/>
    <property type="match status" value="1"/>
</dbReference>
<reference evidence="10" key="1">
    <citation type="journal article" date="2023" name="Int. J. Syst. Evol. Microbiol.">
        <title>&lt;i&gt;Holtiella tumoricola&lt;/i&gt; gen. nov. sp. nov., isolated from a human clinical sample.</title>
        <authorList>
            <person name="Allen-Vercoe E."/>
            <person name="Daigneault M.C."/>
            <person name="Vancuren S.J."/>
            <person name="Cochrane K."/>
            <person name="O'Neal L.L."/>
            <person name="Sankaranarayanan K."/>
            <person name="Lawson P.A."/>
        </authorList>
    </citation>
    <scope>NUCLEOTIDE SEQUENCE</scope>
    <source>
        <strain evidence="10">CC70A</strain>
    </source>
</reference>
<dbReference type="InterPro" id="IPR036097">
    <property type="entry name" value="HisK_dim/P_sf"/>
</dbReference>
<feature type="domain" description="Histidine kinase" evidence="9">
    <location>
        <begin position="191"/>
        <end position="398"/>
    </location>
</feature>